<comment type="caution">
    <text evidence="3">The sequence shown here is derived from an EMBL/GenBank/DDBJ whole genome shotgun (WGS) entry which is preliminary data.</text>
</comment>
<dbReference type="InterPro" id="IPR011990">
    <property type="entry name" value="TPR-like_helical_dom_sf"/>
</dbReference>
<dbReference type="InterPro" id="IPR002885">
    <property type="entry name" value="PPR_rpt"/>
</dbReference>
<feature type="repeat" description="PPR" evidence="2">
    <location>
        <begin position="208"/>
        <end position="242"/>
    </location>
</feature>
<evidence type="ECO:0000313" key="3">
    <source>
        <dbReference type="EMBL" id="MCE3051278.1"/>
    </source>
</evidence>
<name>A0ABS8WKC5_DATST</name>
<dbReference type="PANTHER" id="PTHR47926">
    <property type="entry name" value="PENTATRICOPEPTIDE REPEAT-CONTAINING PROTEIN"/>
    <property type="match status" value="1"/>
</dbReference>
<proteinExistence type="predicted"/>
<keyword evidence="1" id="KW-0677">Repeat</keyword>
<reference evidence="3 4" key="1">
    <citation type="journal article" date="2021" name="BMC Genomics">
        <title>Datura genome reveals duplications of psychoactive alkaloid biosynthetic genes and high mutation rate following tissue culture.</title>
        <authorList>
            <person name="Rajewski A."/>
            <person name="Carter-House D."/>
            <person name="Stajich J."/>
            <person name="Litt A."/>
        </authorList>
    </citation>
    <scope>NUCLEOTIDE SEQUENCE [LARGE SCALE GENOMIC DNA]</scope>
    <source>
        <strain evidence="3">AR-01</strain>
    </source>
</reference>
<feature type="repeat" description="PPR" evidence="2">
    <location>
        <begin position="65"/>
        <end position="99"/>
    </location>
</feature>
<sequence>MISHQIEALFQRSKTTIHLLQLHSLIIKTALHHDEYRLSQFISLSSSISLQFSRTVFDNSPITPPVFAWNTMIRAYSKSSTEVESVKLLNQLRKIGLKPDKFTFPVVLKACGHCLMIGTGGLQVAFNGSLCPYMKLANEKPNSVTLVSLLGACIRILNIRLGKCIHSHIVTSGIELHVELETALLGMYAKCGHIQQAFRIFNSMGEKTLQTWTVMISGLADHGHGEEAVSLFTKMEEAGFSRQLIIFCNLICL</sequence>
<evidence type="ECO:0000256" key="2">
    <source>
        <dbReference type="PROSITE-ProRule" id="PRU00708"/>
    </source>
</evidence>
<keyword evidence="4" id="KW-1185">Reference proteome</keyword>
<dbReference type="EMBL" id="JACEIK010008331">
    <property type="protein sequence ID" value="MCE3051278.1"/>
    <property type="molecule type" value="Genomic_DNA"/>
</dbReference>
<dbReference type="PANTHER" id="PTHR47926:SF436">
    <property type="entry name" value="PENTATRICOPEPTIDE REPEAT-CONTAINING PROTEIN ELI1, CHLOROPLASTIC-LIKE ISOFORM X2"/>
    <property type="match status" value="1"/>
</dbReference>
<dbReference type="InterPro" id="IPR046960">
    <property type="entry name" value="PPR_At4g14850-like_plant"/>
</dbReference>
<accession>A0ABS8WKC5</accession>
<evidence type="ECO:0008006" key="5">
    <source>
        <dbReference type="Google" id="ProtNLM"/>
    </source>
</evidence>
<evidence type="ECO:0000256" key="1">
    <source>
        <dbReference type="ARBA" id="ARBA00022737"/>
    </source>
</evidence>
<dbReference type="PROSITE" id="PS51375">
    <property type="entry name" value="PPR"/>
    <property type="match status" value="2"/>
</dbReference>
<gene>
    <name evidence="3" type="ORF">HAX54_049321</name>
</gene>
<protein>
    <recommendedName>
        <fullName evidence="5">Pentatricopeptide repeat-containing protein</fullName>
    </recommendedName>
</protein>
<dbReference type="Proteomes" id="UP000823775">
    <property type="component" value="Unassembled WGS sequence"/>
</dbReference>
<organism evidence="3 4">
    <name type="scientific">Datura stramonium</name>
    <name type="common">Jimsonweed</name>
    <name type="synonym">Common thornapple</name>
    <dbReference type="NCBI Taxonomy" id="4076"/>
    <lineage>
        <taxon>Eukaryota</taxon>
        <taxon>Viridiplantae</taxon>
        <taxon>Streptophyta</taxon>
        <taxon>Embryophyta</taxon>
        <taxon>Tracheophyta</taxon>
        <taxon>Spermatophyta</taxon>
        <taxon>Magnoliopsida</taxon>
        <taxon>eudicotyledons</taxon>
        <taxon>Gunneridae</taxon>
        <taxon>Pentapetalae</taxon>
        <taxon>asterids</taxon>
        <taxon>lamiids</taxon>
        <taxon>Solanales</taxon>
        <taxon>Solanaceae</taxon>
        <taxon>Solanoideae</taxon>
        <taxon>Datureae</taxon>
        <taxon>Datura</taxon>
    </lineage>
</organism>
<dbReference type="Pfam" id="PF13041">
    <property type="entry name" value="PPR_2"/>
    <property type="match status" value="1"/>
</dbReference>
<dbReference type="Gene3D" id="1.25.40.10">
    <property type="entry name" value="Tetratricopeptide repeat domain"/>
    <property type="match status" value="2"/>
</dbReference>
<dbReference type="NCBIfam" id="TIGR00756">
    <property type="entry name" value="PPR"/>
    <property type="match status" value="1"/>
</dbReference>
<evidence type="ECO:0000313" key="4">
    <source>
        <dbReference type="Proteomes" id="UP000823775"/>
    </source>
</evidence>
<dbReference type="Pfam" id="PF01535">
    <property type="entry name" value="PPR"/>
    <property type="match status" value="2"/>
</dbReference>